<dbReference type="EMBL" id="ML978124">
    <property type="protein sequence ID" value="KAF2101105.1"/>
    <property type="molecule type" value="Genomic_DNA"/>
</dbReference>
<evidence type="ECO:0000259" key="2">
    <source>
        <dbReference type="Pfam" id="PF20150"/>
    </source>
</evidence>
<dbReference type="InterPro" id="IPR045518">
    <property type="entry name" value="2EXR"/>
</dbReference>
<dbReference type="InterPro" id="IPR038883">
    <property type="entry name" value="AN11006-like"/>
</dbReference>
<evidence type="ECO:0000313" key="4">
    <source>
        <dbReference type="Proteomes" id="UP000799772"/>
    </source>
</evidence>
<dbReference type="PANTHER" id="PTHR42085">
    <property type="entry name" value="F-BOX DOMAIN-CONTAINING PROTEIN"/>
    <property type="match status" value="1"/>
</dbReference>
<feature type="region of interest" description="Disordered" evidence="1">
    <location>
        <begin position="1"/>
        <end position="58"/>
    </location>
</feature>
<name>A0A9P4IGE1_9PEZI</name>
<gene>
    <name evidence="3" type="ORF">NA57DRAFT_74693</name>
</gene>
<evidence type="ECO:0000313" key="3">
    <source>
        <dbReference type="EMBL" id="KAF2101105.1"/>
    </source>
</evidence>
<proteinExistence type="predicted"/>
<accession>A0A9P4IGE1</accession>
<dbReference type="Proteomes" id="UP000799772">
    <property type="component" value="Unassembled WGS sequence"/>
</dbReference>
<feature type="domain" description="2EXR" evidence="2">
    <location>
        <begin position="105"/>
        <end position="182"/>
    </location>
</feature>
<keyword evidence="4" id="KW-1185">Reference proteome</keyword>
<dbReference type="Pfam" id="PF20150">
    <property type="entry name" value="2EXR"/>
    <property type="match status" value="1"/>
</dbReference>
<evidence type="ECO:0000256" key="1">
    <source>
        <dbReference type="SAM" id="MobiDB-lite"/>
    </source>
</evidence>
<comment type="caution">
    <text evidence="3">The sequence shown here is derived from an EMBL/GenBank/DDBJ whole genome shotgun (WGS) entry which is preliminary data.</text>
</comment>
<dbReference type="AlphaFoldDB" id="A0A9P4IGE1"/>
<sequence length="388" mass="44407">MREPARLTKTMRSATLAGGMPIKSSRGPDNDPRKHSRQPPSSLSTPIRAKSRDSRSLDETCVSIQTDGHSESQQPTQSAKTWSYAEALARGKAASSLFPFLYTFPFLELPAELRNRVYDYLIPPRIIHVKPVTWTLSSKSDDGWDNGWSESHQDWNVIMWTPPLFPAIVHTNQQLRSETFPLVIGNTIFDFYEQRIVGRCLWADPMSHEALSHIKHISISHCMLGRSYDDGLKALSYCFNLETMQIDLDFPWRDKHEHMAKFDLSALTGLLQVLLGLEKPQIYLRCRLHGGYGESCAFKSHFAEMIVDLVRQVVGDSDGLEARVMGQFHYAEEFCWDDQVKVEDVCDNRICWALKHKSGYSSWGERGPIQVSPLVPDEDDNFYDWWYG</sequence>
<reference evidence="3" key="1">
    <citation type="journal article" date="2020" name="Stud. Mycol.">
        <title>101 Dothideomycetes genomes: a test case for predicting lifestyles and emergence of pathogens.</title>
        <authorList>
            <person name="Haridas S."/>
            <person name="Albert R."/>
            <person name="Binder M."/>
            <person name="Bloem J."/>
            <person name="Labutti K."/>
            <person name="Salamov A."/>
            <person name="Andreopoulos B."/>
            <person name="Baker S."/>
            <person name="Barry K."/>
            <person name="Bills G."/>
            <person name="Bluhm B."/>
            <person name="Cannon C."/>
            <person name="Castanera R."/>
            <person name="Culley D."/>
            <person name="Daum C."/>
            <person name="Ezra D."/>
            <person name="Gonzalez J."/>
            <person name="Henrissat B."/>
            <person name="Kuo A."/>
            <person name="Liang C."/>
            <person name="Lipzen A."/>
            <person name="Lutzoni F."/>
            <person name="Magnuson J."/>
            <person name="Mondo S."/>
            <person name="Nolan M."/>
            <person name="Ohm R."/>
            <person name="Pangilinan J."/>
            <person name="Park H.-J."/>
            <person name="Ramirez L."/>
            <person name="Alfaro M."/>
            <person name="Sun H."/>
            <person name="Tritt A."/>
            <person name="Yoshinaga Y."/>
            <person name="Zwiers L.-H."/>
            <person name="Turgeon B."/>
            <person name="Goodwin S."/>
            <person name="Spatafora J."/>
            <person name="Crous P."/>
            <person name="Grigoriev I."/>
        </authorList>
    </citation>
    <scope>NUCLEOTIDE SEQUENCE</scope>
    <source>
        <strain evidence="3">CBS 133067</strain>
    </source>
</reference>
<organism evidence="3 4">
    <name type="scientific">Rhizodiscina lignyota</name>
    <dbReference type="NCBI Taxonomy" id="1504668"/>
    <lineage>
        <taxon>Eukaryota</taxon>
        <taxon>Fungi</taxon>
        <taxon>Dikarya</taxon>
        <taxon>Ascomycota</taxon>
        <taxon>Pezizomycotina</taxon>
        <taxon>Dothideomycetes</taxon>
        <taxon>Pleosporomycetidae</taxon>
        <taxon>Aulographales</taxon>
        <taxon>Rhizodiscinaceae</taxon>
        <taxon>Rhizodiscina</taxon>
    </lineage>
</organism>
<dbReference type="OrthoDB" id="4133832at2759"/>
<protein>
    <recommendedName>
        <fullName evidence="2">2EXR domain-containing protein</fullName>
    </recommendedName>
</protein>
<dbReference type="PANTHER" id="PTHR42085:SF2">
    <property type="entry name" value="F-BOX DOMAIN-CONTAINING PROTEIN"/>
    <property type="match status" value="1"/>
</dbReference>